<dbReference type="Proteomes" id="UP001162480">
    <property type="component" value="Chromosome 3"/>
</dbReference>
<evidence type="ECO:0000313" key="1">
    <source>
        <dbReference type="EMBL" id="CAI9720550.1"/>
    </source>
</evidence>
<protein>
    <submittedName>
        <fullName evidence="1">Uncharacterized protein</fullName>
    </submittedName>
</protein>
<accession>A0AA36AQM4</accession>
<proteinExistence type="predicted"/>
<evidence type="ECO:0000313" key="2">
    <source>
        <dbReference type="Proteomes" id="UP001162480"/>
    </source>
</evidence>
<gene>
    <name evidence="1" type="ORF">OCTVUL_1B011014</name>
</gene>
<dbReference type="AlphaFoldDB" id="A0AA36AQM4"/>
<keyword evidence="2" id="KW-1185">Reference proteome</keyword>
<organism evidence="1 2">
    <name type="scientific">Octopus vulgaris</name>
    <name type="common">Common octopus</name>
    <dbReference type="NCBI Taxonomy" id="6645"/>
    <lineage>
        <taxon>Eukaryota</taxon>
        <taxon>Metazoa</taxon>
        <taxon>Spiralia</taxon>
        <taxon>Lophotrochozoa</taxon>
        <taxon>Mollusca</taxon>
        <taxon>Cephalopoda</taxon>
        <taxon>Coleoidea</taxon>
        <taxon>Octopodiformes</taxon>
        <taxon>Octopoda</taxon>
        <taxon>Incirrata</taxon>
        <taxon>Octopodidae</taxon>
        <taxon>Octopus</taxon>
    </lineage>
</organism>
<sequence>MEALGLLMRFFNFPKADQTGANLLISVFRHYLSLTDVAVYLFYGLQFTVTGAGVEYDLGLSKVHIVANMLVCSVDIGEDFLQFLRCERCQDDITCKVQGFALFKASVVQLGEHRCDGIVTVMKNANRDVIFISCPVSLESFDARSRL</sequence>
<dbReference type="EMBL" id="OX597816">
    <property type="protein sequence ID" value="CAI9720550.1"/>
    <property type="molecule type" value="Genomic_DNA"/>
</dbReference>
<reference evidence="1" key="1">
    <citation type="submission" date="2023-08" db="EMBL/GenBank/DDBJ databases">
        <authorList>
            <person name="Alioto T."/>
            <person name="Alioto T."/>
            <person name="Gomez Garrido J."/>
        </authorList>
    </citation>
    <scope>NUCLEOTIDE SEQUENCE</scope>
</reference>
<name>A0AA36AQM4_OCTVU</name>